<sequence>MYRLIVCYGHPDSRTAFDQYYHSTHRPLADKIPGVRQWHAGKCTTPDGSKPPYYLVAELVFDSKHAMEAGLASPEGQAAAADIDNFATGGVTMLITDDWTTADSRESR</sequence>
<gene>
    <name evidence="2" type="ORF">FHU38_000038</name>
</gene>
<dbReference type="Proteomes" id="UP000545493">
    <property type="component" value="Unassembled WGS sequence"/>
</dbReference>
<evidence type="ECO:0000313" key="2">
    <source>
        <dbReference type="EMBL" id="NIJ09694.1"/>
    </source>
</evidence>
<feature type="domain" description="EthD" evidence="1">
    <location>
        <begin position="13"/>
        <end position="88"/>
    </location>
</feature>
<dbReference type="EMBL" id="JAAOYM010000001">
    <property type="protein sequence ID" value="NIJ09694.1"/>
    <property type="molecule type" value="Genomic_DNA"/>
</dbReference>
<dbReference type="GO" id="GO:0016491">
    <property type="term" value="F:oxidoreductase activity"/>
    <property type="evidence" value="ECO:0007669"/>
    <property type="project" value="InterPro"/>
</dbReference>
<dbReference type="AlphaFoldDB" id="A0A7X5UKH8"/>
<comment type="caution">
    <text evidence="2">The sequence shown here is derived from an EMBL/GenBank/DDBJ whole genome shotgun (WGS) entry which is preliminary data.</text>
</comment>
<dbReference type="NCBIfam" id="TIGR02118">
    <property type="entry name" value="EthD family reductase"/>
    <property type="match status" value="1"/>
</dbReference>
<evidence type="ECO:0000259" key="1">
    <source>
        <dbReference type="Pfam" id="PF07110"/>
    </source>
</evidence>
<keyword evidence="3" id="KW-1185">Reference proteome</keyword>
<accession>A0A7X5UKH8</accession>
<proteinExistence type="predicted"/>
<dbReference type="InterPro" id="IPR009799">
    <property type="entry name" value="EthD_dom"/>
</dbReference>
<dbReference type="Gene3D" id="3.30.70.100">
    <property type="match status" value="1"/>
</dbReference>
<dbReference type="PANTHER" id="PTHR40260">
    <property type="entry name" value="BLR8190 PROTEIN"/>
    <property type="match status" value="1"/>
</dbReference>
<dbReference type="SUPFAM" id="SSF54909">
    <property type="entry name" value="Dimeric alpha+beta barrel"/>
    <property type="match status" value="1"/>
</dbReference>
<protein>
    <submittedName>
        <fullName evidence="2">Uncharacterized protein (TIGR02118 family)</fullName>
    </submittedName>
</protein>
<evidence type="ECO:0000313" key="3">
    <source>
        <dbReference type="Proteomes" id="UP000545493"/>
    </source>
</evidence>
<reference evidence="2 3" key="1">
    <citation type="submission" date="2020-03" db="EMBL/GenBank/DDBJ databases">
        <title>Sequencing the genomes of 1000 actinobacteria strains.</title>
        <authorList>
            <person name="Klenk H.-P."/>
        </authorList>
    </citation>
    <scope>NUCLEOTIDE SEQUENCE [LARGE SCALE GENOMIC DNA]</scope>
    <source>
        <strain evidence="2 3">DSM 45685</strain>
    </source>
</reference>
<organism evidence="2 3">
    <name type="scientific">Saccharomonospora amisosensis</name>
    <dbReference type="NCBI Taxonomy" id="1128677"/>
    <lineage>
        <taxon>Bacteria</taxon>
        <taxon>Bacillati</taxon>
        <taxon>Actinomycetota</taxon>
        <taxon>Actinomycetes</taxon>
        <taxon>Pseudonocardiales</taxon>
        <taxon>Pseudonocardiaceae</taxon>
        <taxon>Saccharomonospora</taxon>
    </lineage>
</organism>
<dbReference type="Pfam" id="PF07110">
    <property type="entry name" value="EthD"/>
    <property type="match status" value="1"/>
</dbReference>
<name>A0A7X5UKH8_9PSEU</name>
<dbReference type="InterPro" id="IPR011008">
    <property type="entry name" value="Dimeric_a/b-barrel"/>
</dbReference>
<dbReference type="PANTHER" id="PTHR40260:SF2">
    <property type="entry name" value="BLR8190 PROTEIN"/>
    <property type="match status" value="1"/>
</dbReference>
<dbReference type="RefSeq" id="WP_009156898.1">
    <property type="nucleotide sequence ID" value="NZ_JAAOYM010000001.1"/>
</dbReference>